<reference evidence="3 4" key="1">
    <citation type="submission" date="2021-06" db="EMBL/GenBank/DDBJ databases">
        <title>Whole genome sequences of Flavobacterium sp. KK2020170 and assembly.</title>
        <authorList>
            <person name="Kitahara K."/>
            <person name="Miyoshi S."/>
            <person name="Uesaka K."/>
        </authorList>
    </citation>
    <scope>NUCLEOTIDE SEQUENCE [LARGE SCALE GENOMIC DNA]</scope>
    <source>
        <strain evidence="3 4">KK2020170</strain>
    </source>
</reference>
<evidence type="ECO:0008006" key="5">
    <source>
        <dbReference type="Google" id="ProtNLM"/>
    </source>
</evidence>
<proteinExistence type="predicted"/>
<evidence type="ECO:0000313" key="3">
    <source>
        <dbReference type="EMBL" id="BCY27550.1"/>
    </source>
</evidence>
<evidence type="ECO:0000256" key="2">
    <source>
        <dbReference type="SAM" id="Phobius"/>
    </source>
</evidence>
<keyword evidence="2" id="KW-0472">Membrane</keyword>
<keyword evidence="4" id="KW-1185">Reference proteome</keyword>
<dbReference type="RefSeq" id="WP_221259165.1">
    <property type="nucleotide sequence ID" value="NZ_AP024749.1"/>
</dbReference>
<evidence type="ECO:0000313" key="4">
    <source>
        <dbReference type="Proteomes" id="UP000825258"/>
    </source>
</evidence>
<keyword evidence="1" id="KW-0175">Coiled coil</keyword>
<keyword evidence="2" id="KW-0812">Transmembrane</keyword>
<feature type="coiled-coil region" evidence="1">
    <location>
        <begin position="43"/>
        <end position="70"/>
    </location>
</feature>
<evidence type="ECO:0000256" key="1">
    <source>
        <dbReference type="SAM" id="Coils"/>
    </source>
</evidence>
<accession>A0ABM7S3H7</accession>
<dbReference type="Proteomes" id="UP000825258">
    <property type="component" value="Chromosome"/>
</dbReference>
<feature type="transmembrane region" description="Helical" evidence="2">
    <location>
        <begin position="6"/>
        <end position="25"/>
    </location>
</feature>
<gene>
    <name evidence="3" type="ORF">KK2020170_04180</name>
</gene>
<protein>
    <recommendedName>
        <fullName evidence="5">Flap endonuclease-1-like 5' DNA nuclease</fullName>
    </recommendedName>
</protein>
<dbReference type="EMBL" id="AP024749">
    <property type="protein sequence ID" value="BCY27550.1"/>
    <property type="molecule type" value="Genomic_DNA"/>
</dbReference>
<name>A0ABM7S3H7_9FLAO</name>
<organism evidence="3 4">
    <name type="scientific">Flavobacterium okayamense</name>
    <dbReference type="NCBI Taxonomy" id="2830782"/>
    <lineage>
        <taxon>Bacteria</taxon>
        <taxon>Pseudomonadati</taxon>
        <taxon>Bacteroidota</taxon>
        <taxon>Flavobacteriia</taxon>
        <taxon>Flavobacteriales</taxon>
        <taxon>Flavobacteriaceae</taxon>
        <taxon>Flavobacterium</taxon>
    </lineage>
</organism>
<keyword evidence="2" id="KW-1133">Transmembrane helix</keyword>
<sequence length="188" mass="21192">MNSLPCILIPAIVGILCGILGYLLGRLGKGNSNDEVTSLRDDLDNCNRMNSQLRSDLERLRAQGNSVENKKPRTSPQAFKSPSIETELVFDAAFAKSVFGKKVNENDLKIIEGIGPKIEQLFKTSGILTWKSLSETSVDRCREILMKAGERFQIHDPGTWPRQAKLAYENKWRQLKDWQDTLEGGREK</sequence>